<dbReference type="InterPro" id="IPR023772">
    <property type="entry name" value="DNA-bd_HTH_TetR-type_CS"/>
</dbReference>
<feature type="DNA-binding region" description="H-T-H motif" evidence="2">
    <location>
        <begin position="35"/>
        <end position="54"/>
    </location>
</feature>
<dbReference type="GO" id="GO:0003677">
    <property type="term" value="F:DNA binding"/>
    <property type="evidence" value="ECO:0007669"/>
    <property type="project" value="UniProtKB-UniRule"/>
</dbReference>
<accession>A0A179DBP8</accession>
<dbReference type="STRING" id="1826909.A5893_13680"/>
<evidence type="ECO:0000259" key="3">
    <source>
        <dbReference type="PROSITE" id="PS50977"/>
    </source>
</evidence>
<dbReference type="Gene3D" id="1.10.10.60">
    <property type="entry name" value="Homeodomain-like"/>
    <property type="match status" value="1"/>
</dbReference>
<reference evidence="4 5" key="2">
    <citation type="submission" date="2016-06" db="EMBL/GenBank/DDBJ databases">
        <title>Pedobacter psychrophilus sp. nov., isolated from Antarctic fragmentary rock.</title>
        <authorList>
            <person name="Svec P."/>
        </authorList>
    </citation>
    <scope>NUCLEOTIDE SEQUENCE [LARGE SCALE GENOMIC DNA]</scope>
    <source>
        <strain evidence="4 5">CCM 8644</strain>
    </source>
</reference>
<organism evidence="4 5">
    <name type="scientific">Pedobacter psychrophilus</name>
    <dbReference type="NCBI Taxonomy" id="1826909"/>
    <lineage>
        <taxon>Bacteria</taxon>
        <taxon>Pseudomonadati</taxon>
        <taxon>Bacteroidota</taxon>
        <taxon>Sphingobacteriia</taxon>
        <taxon>Sphingobacteriales</taxon>
        <taxon>Sphingobacteriaceae</taxon>
        <taxon>Pedobacter</taxon>
    </lineage>
</organism>
<dbReference type="PANTHER" id="PTHR30328">
    <property type="entry name" value="TRANSCRIPTIONAL REPRESSOR"/>
    <property type="match status" value="1"/>
</dbReference>
<dbReference type="SUPFAM" id="SSF46689">
    <property type="entry name" value="Homeodomain-like"/>
    <property type="match status" value="1"/>
</dbReference>
<dbReference type="InterPro" id="IPR009057">
    <property type="entry name" value="Homeodomain-like_sf"/>
</dbReference>
<feature type="domain" description="HTH tetR-type" evidence="3">
    <location>
        <begin position="12"/>
        <end position="72"/>
    </location>
</feature>
<sequence>MSTITRKQKEKENRRDDILKAAEKVMQANGLHGLSIDLIASETELAKGTIYLYFKSKEEILSFLSIKARNKLYNEFLKVRKSENAPIEKLKLISKANYNFYKKYPLYHDLVSLYEVNNTLTETEEMYLSSDKISKLVSDIAYEAADNGTLNPNLNPLHLTMILWGISVGVVQLMKVKGLIIKEKMDIEEQELLNTFLNLLDNGLKK</sequence>
<dbReference type="Gene3D" id="1.10.357.10">
    <property type="entry name" value="Tetracycline Repressor, domain 2"/>
    <property type="match status" value="1"/>
</dbReference>
<evidence type="ECO:0000313" key="5">
    <source>
        <dbReference type="Proteomes" id="UP000078459"/>
    </source>
</evidence>
<dbReference type="PANTHER" id="PTHR30328:SF54">
    <property type="entry name" value="HTH-TYPE TRANSCRIPTIONAL REPRESSOR SCO4008"/>
    <property type="match status" value="1"/>
</dbReference>
<dbReference type="InterPro" id="IPR001647">
    <property type="entry name" value="HTH_TetR"/>
</dbReference>
<evidence type="ECO:0000313" key="4">
    <source>
        <dbReference type="EMBL" id="OAQ38471.1"/>
    </source>
</evidence>
<reference evidence="4 5" key="1">
    <citation type="submission" date="2016-04" db="EMBL/GenBank/DDBJ databases">
        <authorList>
            <person name="Evans L.H."/>
            <person name="Alamgir A."/>
            <person name="Owens N."/>
            <person name="Weber N.D."/>
            <person name="Virtaneva K."/>
            <person name="Barbian K."/>
            <person name="Babar A."/>
            <person name="Rosenke K."/>
        </authorList>
    </citation>
    <scope>NUCLEOTIDE SEQUENCE [LARGE SCALE GENOMIC DNA]</scope>
    <source>
        <strain evidence="4 5">CCM 8644</strain>
    </source>
</reference>
<protein>
    <recommendedName>
        <fullName evidence="3">HTH tetR-type domain-containing protein</fullName>
    </recommendedName>
</protein>
<keyword evidence="1 2" id="KW-0238">DNA-binding</keyword>
<dbReference type="AlphaFoldDB" id="A0A179DBP8"/>
<dbReference type="Proteomes" id="UP000078459">
    <property type="component" value="Unassembled WGS sequence"/>
</dbReference>
<dbReference type="Pfam" id="PF00440">
    <property type="entry name" value="TetR_N"/>
    <property type="match status" value="1"/>
</dbReference>
<dbReference type="PROSITE" id="PS01081">
    <property type="entry name" value="HTH_TETR_1"/>
    <property type="match status" value="1"/>
</dbReference>
<comment type="caution">
    <text evidence="4">The sequence shown here is derived from an EMBL/GenBank/DDBJ whole genome shotgun (WGS) entry which is preliminary data.</text>
</comment>
<dbReference type="PROSITE" id="PS50977">
    <property type="entry name" value="HTH_TETR_2"/>
    <property type="match status" value="1"/>
</dbReference>
<dbReference type="InterPro" id="IPR050109">
    <property type="entry name" value="HTH-type_TetR-like_transc_reg"/>
</dbReference>
<keyword evidence="5" id="KW-1185">Reference proteome</keyword>
<dbReference type="RefSeq" id="WP_068823242.1">
    <property type="nucleotide sequence ID" value="NZ_LWHJ01000030.1"/>
</dbReference>
<dbReference type="OrthoDB" id="594604at2"/>
<name>A0A179DBP8_9SPHI</name>
<proteinExistence type="predicted"/>
<gene>
    <name evidence="4" type="ORF">A5893_13680</name>
</gene>
<evidence type="ECO:0000256" key="2">
    <source>
        <dbReference type="PROSITE-ProRule" id="PRU00335"/>
    </source>
</evidence>
<dbReference type="EMBL" id="LWHJ01000030">
    <property type="protein sequence ID" value="OAQ38471.1"/>
    <property type="molecule type" value="Genomic_DNA"/>
</dbReference>
<evidence type="ECO:0000256" key="1">
    <source>
        <dbReference type="ARBA" id="ARBA00023125"/>
    </source>
</evidence>
<dbReference type="PRINTS" id="PR00455">
    <property type="entry name" value="HTHTETR"/>
</dbReference>